<feature type="domain" description="AMP-dependent synthetase/ligase" evidence="1">
    <location>
        <begin position="1"/>
        <end position="69"/>
    </location>
</feature>
<proteinExistence type="predicted"/>
<dbReference type="InterPro" id="IPR000873">
    <property type="entry name" value="AMP-dep_synth/lig_dom"/>
</dbReference>
<sequence length="69" mass="7160">QQAALSPNAPALVFEGRRLTYAELDQRAQSVARALRAAGVGTDSIVPVCMERSVDMVVALLGIVHAGAA</sequence>
<dbReference type="EMBL" id="JAOSHO010001189">
    <property type="protein sequence ID" value="MCW1248589.1"/>
    <property type="molecule type" value="Genomic_DNA"/>
</dbReference>
<keyword evidence="3" id="KW-1185">Reference proteome</keyword>
<reference evidence="2" key="1">
    <citation type="submission" date="2022-07" db="EMBL/GenBank/DDBJ databases">
        <title>Pseudomonas agronomica sp. nov.: a novel bacterium with biotechnological application in the synthesis of biofertilizers from valorized agricultural residues.</title>
        <authorList>
            <person name="Robas M."/>
            <person name="Fernandez V.M."/>
            <person name="Luna L."/>
            <person name="Provanza A."/>
            <person name="Jimenez P.A."/>
        </authorList>
    </citation>
    <scope>NUCLEOTIDE SEQUENCE</scope>
    <source>
        <strain evidence="2">SAICEU22T</strain>
    </source>
</reference>
<evidence type="ECO:0000259" key="1">
    <source>
        <dbReference type="Pfam" id="PF00501"/>
    </source>
</evidence>
<organism evidence="2 3">
    <name type="scientific">Pseudomonas agronomica</name>
    <dbReference type="NCBI Taxonomy" id="2979328"/>
    <lineage>
        <taxon>Bacteria</taxon>
        <taxon>Pseudomonadati</taxon>
        <taxon>Pseudomonadota</taxon>
        <taxon>Gammaproteobacteria</taxon>
        <taxon>Pseudomonadales</taxon>
        <taxon>Pseudomonadaceae</taxon>
        <taxon>Pseudomonas</taxon>
    </lineage>
</organism>
<dbReference type="SUPFAM" id="SSF56801">
    <property type="entry name" value="Acetyl-CoA synthetase-like"/>
    <property type="match status" value="1"/>
</dbReference>
<feature type="non-terminal residue" evidence="2">
    <location>
        <position position="69"/>
    </location>
</feature>
<dbReference type="Gene3D" id="3.40.50.980">
    <property type="match status" value="2"/>
</dbReference>
<comment type="caution">
    <text evidence="2">The sequence shown here is derived from an EMBL/GenBank/DDBJ whole genome shotgun (WGS) entry which is preliminary data.</text>
</comment>
<feature type="non-terminal residue" evidence="2">
    <location>
        <position position="1"/>
    </location>
</feature>
<dbReference type="PANTHER" id="PTHR45527:SF1">
    <property type="entry name" value="FATTY ACID SYNTHASE"/>
    <property type="match status" value="1"/>
</dbReference>
<dbReference type="RefSeq" id="WP_264433425.1">
    <property type="nucleotide sequence ID" value="NZ_JAOSHO010001189.1"/>
</dbReference>
<accession>A0ABT3FIB0</accession>
<protein>
    <submittedName>
        <fullName evidence="2">AMP-binding protein</fullName>
    </submittedName>
</protein>
<name>A0ABT3FIB0_9PSED</name>
<dbReference type="PANTHER" id="PTHR45527">
    <property type="entry name" value="NONRIBOSOMAL PEPTIDE SYNTHETASE"/>
    <property type="match status" value="1"/>
</dbReference>
<dbReference type="Proteomes" id="UP001061999">
    <property type="component" value="Unassembled WGS sequence"/>
</dbReference>
<evidence type="ECO:0000313" key="2">
    <source>
        <dbReference type="EMBL" id="MCW1248589.1"/>
    </source>
</evidence>
<dbReference type="Pfam" id="PF00501">
    <property type="entry name" value="AMP-binding"/>
    <property type="match status" value="1"/>
</dbReference>
<gene>
    <name evidence="2" type="ORF">OC610_29490</name>
</gene>
<evidence type="ECO:0000313" key="3">
    <source>
        <dbReference type="Proteomes" id="UP001061999"/>
    </source>
</evidence>